<evidence type="ECO:0000313" key="1">
    <source>
        <dbReference type="EMBL" id="RWX44831.1"/>
    </source>
</evidence>
<name>A0A3S3U6H3_9BACT</name>
<protein>
    <submittedName>
        <fullName evidence="1">Uncharacterized protein</fullName>
    </submittedName>
</protein>
<proteinExistence type="predicted"/>
<dbReference type="Proteomes" id="UP000288086">
    <property type="component" value="Unassembled WGS sequence"/>
</dbReference>
<keyword evidence="2" id="KW-1185">Reference proteome</keyword>
<sequence length="161" mass="18249">MRALNRTALVKNMVRKKIMKKTKRTKKVSNRLTWQTGLIILLLGALSACGPMYKTEYMLEPPATQQGQICVMQCEQNRTQCKNNVKSALKDCQHRNEIASINLENCIKSGDITCYDTRTPCPPPNFKQCNKEHRYCYQSCGGKVVPQITCVDSWGWGLGCN</sequence>
<evidence type="ECO:0000313" key="2">
    <source>
        <dbReference type="Proteomes" id="UP000288086"/>
    </source>
</evidence>
<dbReference type="EMBL" id="MTKP01000357">
    <property type="protein sequence ID" value="RWX44831.1"/>
    <property type="molecule type" value="Genomic_DNA"/>
</dbReference>
<organism evidence="1 2">
    <name type="scientific">Candidatus Electrothrix communis</name>
    <dbReference type="NCBI Taxonomy" id="1859133"/>
    <lineage>
        <taxon>Bacteria</taxon>
        <taxon>Pseudomonadati</taxon>
        <taxon>Thermodesulfobacteriota</taxon>
        <taxon>Desulfobulbia</taxon>
        <taxon>Desulfobulbales</taxon>
        <taxon>Desulfobulbaceae</taxon>
        <taxon>Candidatus Electrothrix</taxon>
    </lineage>
</organism>
<accession>A0A3S3U6H3</accession>
<comment type="caution">
    <text evidence="1">The sequence shown here is derived from an EMBL/GenBank/DDBJ whole genome shotgun (WGS) entry which is preliminary data.</text>
</comment>
<dbReference type="AlphaFoldDB" id="A0A3S3U6H3"/>
<gene>
    <name evidence="1" type="ORF">VT98_13572</name>
</gene>
<reference evidence="1 2" key="1">
    <citation type="submission" date="2017-01" db="EMBL/GenBank/DDBJ databases">
        <title>The cable genome- insights into the physiology and evolution of filamentous bacteria capable of sulfide oxidation via long distance electron transfer.</title>
        <authorList>
            <person name="Schreiber L."/>
            <person name="Bjerg J.T."/>
            <person name="Boggild A."/>
            <person name="Van De Vossenberg J."/>
            <person name="Meysman F."/>
            <person name="Nielsen L.P."/>
            <person name="Schramm A."/>
            <person name="Kjeldsen K.U."/>
        </authorList>
    </citation>
    <scope>NUCLEOTIDE SEQUENCE [LARGE SCALE GENOMIC DNA]</scope>
    <source>
        <strain evidence="1">A1</strain>
    </source>
</reference>